<comment type="similarity">
    <text evidence="1">Belongs to the HyuE racemase family.</text>
</comment>
<dbReference type="AlphaFoldDB" id="A0A1G8T708"/>
<dbReference type="Pfam" id="PF01177">
    <property type="entry name" value="Asp_Glu_race"/>
    <property type="match status" value="1"/>
</dbReference>
<reference evidence="2 3" key="1">
    <citation type="submission" date="2016-10" db="EMBL/GenBank/DDBJ databases">
        <authorList>
            <person name="de Groot N.N."/>
        </authorList>
    </citation>
    <scope>NUCLEOTIDE SEQUENCE [LARGE SCALE GENOMIC DNA]</scope>
    <source>
        <strain evidence="2 3">CGMCC 1.5058</strain>
    </source>
</reference>
<name>A0A1G8T708_9CLOT</name>
<protein>
    <submittedName>
        <fullName evidence="2">Asp/Glu/Hydantoin racemase</fullName>
    </submittedName>
</protein>
<dbReference type="InterPro" id="IPR015942">
    <property type="entry name" value="Asp/Glu/hydantoin_racemase"/>
</dbReference>
<evidence type="ECO:0000313" key="3">
    <source>
        <dbReference type="Proteomes" id="UP000183255"/>
    </source>
</evidence>
<sequence length="219" mass="24399">MKRVGVIHATLSAVKPLEMAFFEFGDDLEPVNFVDEYMLKRIKDENGLTKKAKREFLKLVFRAVESNVDAVLVACTVYCPLVPLVREFVDVPVIAIDEPMMENVLDQPETKIGVIATNLETAENAKRILDKMNMSRGLSKEVITKVTLEAFEALKDGNEEQHNFLIGNAASELMKQGADIIILAQISMARAEQTVRDLGVKVLSSPKEGVLRLKRILGK</sequence>
<dbReference type="InterPro" id="IPR053714">
    <property type="entry name" value="Iso_Racemase_Enz_sf"/>
</dbReference>
<evidence type="ECO:0000313" key="2">
    <source>
        <dbReference type="EMBL" id="SDJ37328.1"/>
    </source>
</evidence>
<proteinExistence type="inferred from homology"/>
<accession>A0A1G8T708</accession>
<organism evidence="2 3">
    <name type="scientific">Proteiniclasticum ruminis</name>
    <dbReference type="NCBI Taxonomy" id="398199"/>
    <lineage>
        <taxon>Bacteria</taxon>
        <taxon>Bacillati</taxon>
        <taxon>Bacillota</taxon>
        <taxon>Clostridia</taxon>
        <taxon>Eubacteriales</taxon>
        <taxon>Clostridiaceae</taxon>
        <taxon>Proteiniclasticum</taxon>
    </lineage>
</organism>
<dbReference type="Proteomes" id="UP000183255">
    <property type="component" value="Unassembled WGS sequence"/>
</dbReference>
<gene>
    <name evidence="2" type="ORF">SAMN05421804_1164</name>
</gene>
<dbReference type="Gene3D" id="3.40.50.12500">
    <property type="match status" value="1"/>
</dbReference>
<dbReference type="EMBL" id="FNDZ01000016">
    <property type="protein sequence ID" value="SDJ37328.1"/>
    <property type="molecule type" value="Genomic_DNA"/>
</dbReference>
<dbReference type="RefSeq" id="WP_031577994.1">
    <property type="nucleotide sequence ID" value="NZ_FNDZ01000016.1"/>
</dbReference>
<dbReference type="GO" id="GO:0047661">
    <property type="term" value="F:amino-acid racemase activity"/>
    <property type="evidence" value="ECO:0007669"/>
    <property type="project" value="InterPro"/>
</dbReference>
<evidence type="ECO:0000256" key="1">
    <source>
        <dbReference type="ARBA" id="ARBA00038414"/>
    </source>
</evidence>